<dbReference type="PANTHER" id="PTHR31973">
    <property type="entry name" value="POLYPROTEIN, PUTATIVE-RELATED"/>
    <property type="match status" value="1"/>
</dbReference>
<feature type="domain" description="SWIM-type" evidence="5">
    <location>
        <begin position="363"/>
        <end position="395"/>
    </location>
</feature>
<reference evidence="7" key="2">
    <citation type="submission" date="2025-08" db="UniProtKB">
        <authorList>
            <consortium name="RefSeq"/>
        </authorList>
    </citation>
    <scope>IDENTIFICATION</scope>
    <source>
        <tissue evidence="7">Whole plant</tissue>
    </source>
</reference>
<dbReference type="InterPro" id="IPR007527">
    <property type="entry name" value="Znf_SWIM"/>
</dbReference>
<dbReference type="Pfam" id="PF10551">
    <property type="entry name" value="MULE"/>
    <property type="match status" value="1"/>
</dbReference>
<reference evidence="6" key="1">
    <citation type="journal article" date="2016" name="Nat. Genet.">
        <title>The genome sequences of Arachis duranensis and Arachis ipaensis, the diploid ancestors of cultivated peanut.</title>
        <authorList>
            <person name="Bertioli D.J."/>
            <person name="Cannon S.B."/>
            <person name="Froenicke L."/>
            <person name="Huang G."/>
            <person name="Farmer A.D."/>
            <person name="Cannon E.K."/>
            <person name="Liu X."/>
            <person name="Gao D."/>
            <person name="Clevenger J."/>
            <person name="Dash S."/>
            <person name="Ren L."/>
            <person name="Moretzsohn M.C."/>
            <person name="Shirasawa K."/>
            <person name="Huang W."/>
            <person name="Vidigal B."/>
            <person name="Abernathy B."/>
            <person name="Chu Y."/>
            <person name="Niederhuth C.E."/>
            <person name="Umale P."/>
            <person name="Araujo A.C."/>
            <person name="Kozik A."/>
            <person name="Kim K.D."/>
            <person name="Burow M.D."/>
            <person name="Varshney R.K."/>
            <person name="Wang X."/>
            <person name="Zhang X."/>
            <person name="Barkley N."/>
            <person name="Guimaraes P.M."/>
            <person name="Isobe S."/>
            <person name="Guo B."/>
            <person name="Liao B."/>
            <person name="Stalker H.T."/>
            <person name="Schmitz R.J."/>
            <person name="Scheffler B.E."/>
            <person name="Leal-Bertioli S.C."/>
            <person name="Xun X."/>
            <person name="Jackson S.A."/>
            <person name="Michelmore R."/>
            <person name="Ozias-Akins P."/>
        </authorList>
    </citation>
    <scope>NUCLEOTIDE SEQUENCE [LARGE SCALE GENOMIC DNA]</scope>
    <source>
        <strain evidence="6">cv. V14167</strain>
    </source>
</reference>
<evidence type="ECO:0000256" key="3">
    <source>
        <dbReference type="ARBA" id="ARBA00022833"/>
    </source>
</evidence>
<keyword evidence="6" id="KW-1185">Reference proteome</keyword>
<dbReference type="GO" id="GO:0008270">
    <property type="term" value="F:zinc ion binding"/>
    <property type="evidence" value="ECO:0007669"/>
    <property type="project" value="UniProtKB-KW"/>
</dbReference>
<sequence>MKDVSSSDPVVIGAYLYHTAEGKKGGRPIQQSASGFYKEVLRITLVTRHRTEKFGLQNRESSLEYMAIRKSHITSFLVGYSLCRCTCQPCTKSRLMYVHLGTWVKLVTQPWPASTDTVIFHRVFWMFSPCVEAFKHCKPLISIDGTHLYGKYSGTLLMARAQDSNANILPIAFAVVEGETKEAWSFFLSYLREHVKPQPGVLVISDRHKSIDGALNAEGSLWKPPYVFQAFCTRHITANFMTHFRNKDLKKWAQHLDEGRRFGHMTTNISECINAVMKGCRNLPIMALVKSIYFRLGELFARKGSEALAQLQVGAKFSQALMKAIEFNSKHVNTMNVYQFDRSRTNFTIKELAAVPGSKQQNYQVLLDEDKCDCGYFQALHIPCHHMLAACSHARLDWKRFVHPVYRMESVFNVYKSEFRPIGHEDD</sequence>
<proteinExistence type="predicted"/>
<gene>
    <name evidence="7" type="primary">LOC107478626</name>
</gene>
<dbReference type="KEGG" id="adu:107478626"/>
<dbReference type="AlphaFoldDB" id="A0A6P4CN13"/>
<evidence type="ECO:0000313" key="7">
    <source>
        <dbReference type="RefSeq" id="XP_015954248.1"/>
    </source>
</evidence>
<dbReference type="Proteomes" id="UP000515211">
    <property type="component" value="Chromosome 3"/>
</dbReference>
<evidence type="ECO:0000256" key="4">
    <source>
        <dbReference type="PROSITE-ProRule" id="PRU00325"/>
    </source>
</evidence>
<protein>
    <submittedName>
        <fullName evidence="7">Uncharacterized protein LOC107478626</fullName>
    </submittedName>
</protein>
<dbReference type="InterPro" id="IPR018289">
    <property type="entry name" value="MULE_transposase_dom"/>
</dbReference>
<keyword evidence="3" id="KW-0862">Zinc</keyword>
<evidence type="ECO:0000256" key="1">
    <source>
        <dbReference type="ARBA" id="ARBA00022723"/>
    </source>
</evidence>
<evidence type="ECO:0000313" key="6">
    <source>
        <dbReference type="Proteomes" id="UP000515211"/>
    </source>
</evidence>
<accession>A0A6P4CN13</accession>
<evidence type="ECO:0000259" key="5">
    <source>
        <dbReference type="PROSITE" id="PS50966"/>
    </source>
</evidence>
<organism evidence="6 7">
    <name type="scientific">Arachis duranensis</name>
    <name type="common">Wild peanut</name>
    <dbReference type="NCBI Taxonomy" id="130453"/>
    <lineage>
        <taxon>Eukaryota</taxon>
        <taxon>Viridiplantae</taxon>
        <taxon>Streptophyta</taxon>
        <taxon>Embryophyta</taxon>
        <taxon>Tracheophyta</taxon>
        <taxon>Spermatophyta</taxon>
        <taxon>Magnoliopsida</taxon>
        <taxon>eudicotyledons</taxon>
        <taxon>Gunneridae</taxon>
        <taxon>Pentapetalae</taxon>
        <taxon>rosids</taxon>
        <taxon>fabids</taxon>
        <taxon>Fabales</taxon>
        <taxon>Fabaceae</taxon>
        <taxon>Papilionoideae</taxon>
        <taxon>50 kb inversion clade</taxon>
        <taxon>dalbergioids sensu lato</taxon>
        <taxon>Dalbergieae</taxon>
        <taxon>Pterocarpus clade</taxon>
        <taxon>Arachis</taxon>
    </lineage>
</organism>
<keyword evidence="2 4" id="KW-0863">Zinc-finger</keyword>
<dbReference type="Pfam" id="PF04434">
    <property type="entry name" value="SWIM"/>
    <property type="match status" value="1"/>
</dbReference>
<dbReference type="RefSeq" id="XP_015954248.1">
    <property type="nucleotide sequence ID" value="XM_016098762.1"/>
</dbReference>
<dbReference type="GeneID" id="107478626"/>
<dbReference type="PANTHER" id="PTHR31973:SF195">
    <property type="entry name" value="MUDR FAMILY TRANSPOSASE"/>
    <property type="match status" value="1"/>
</dbReference>
<evidence type="ECO:0000256" key="2">
    <source>
        <dbReference type="ARBA" id="ARBA00022771"/>
    </source>
</evidence>
<keyword evidence="1" id="KW-0479">Metal-binding</keyword>
<name>A0A6P4CN13_ARADU</name>
<dbReference type="InterPro" id="IPR006564">
    <property type="entry name" value="Znf_PMZ"/>
</dbReference>
<dbReference type="PROSITE" id="PS50966">
    <property type="entry name" value="ZF_SWIM"/>
    <property type="match status" value="1"/>
</dbReference>
<dbReference type="SMART" id="SM00575">
    <property type="entry name" value="ZnF_PMZ"/>
    <property type="match status" value="1"/>
</dbReference>